<feature type="transmembrane region" description="Helical" evidence="6">
    <location>
        <begin position="155"/>
        <end position="177"/>
    </location>
</feature>
<proteinExistence type="predicted"/>
<keyword evidence="4 6" id="KW-1133">Transmembrane helix</keyword>
<dbReference type="EMBL" id="CP016170">
    <property type="protein sequence ID" value="ANN69008.1"/>
    <property type="molecule type" value="Genomic_DNA"/>
</dbReference>
<feature type="transmembrane region" description="Helical" evidence="6">
    <location>
        <begin position="115"/>
        <end position="135"/>
    </location>
</feature>
<evidence type="ECO:0000256" key="6">
    <source>
        <dbReference type="SAM" id="Phobius"/>
    </source>
</evidence>
<dbReference type="GO" id="GO:0005886">
    <property type="term" value="C:plasma membrane"/>
    <property type="evidence" value="ECO:0007669"/>
    <property type="project" value="UniProtKB-SubCell"/>
</dbReference>
<evidence type="ECO:0000313" key="8">
    <source>
        <dbReference type="EMBL" id="ANN74158.1"/>
    </source>
</evidence>
<organism evidence="8 10">
    <name type="scientific">Bordetella bronchialis</name>
    <dbReference type="NCBI Taxonomy" id="463025"/>
    <lineage>
        <taxon>Bacteria</taxon>
        <taxon>Pseudomonadati</taxon>
        <taxon>Pseudomonadota</taxon>
        <taxon>Betaproteobacteria</taxon>
        <taxon>Burkholderiales</taxon>
        <taxon>Alcaligenaceae</taxon>
        <taxon>Bordetella</taxon>
    </lineage>
</organism>
<feature type="transmembrane region" description="Helical" evidence="6">
    <location>
        <begin position="12"/>
        <end position="36"/>
    </location>
</feature>
<dbReference type="PANTHER" id="PTHR30086">
    <property type="entry name" value="ARGININE EXPORTER PROTEIN ARGO"/>
    <property type="match status" value="1"/>
</dbReference>
<evidence type="ECO:0000256" key="2">
    <source>
        <dbReference type="ARBA" id="ARBA00022475"/>
    </source>
</evidence>
<comment type="subcellular location">
    <subcellularLocation>
        <location evidence="1">Cell membrane</location>
        <topology evidence="1">Multi-pass membrane protein</topology>
    </subcellularLocation>
</comment>
<protein>
    <submittedName>
        <fullName evidence="8">Lysine transporter LysE</fullName>
    </submittedName>
</protein>
<accession>A0A193FP08</accession>
<dbReference type="Proteomes" id="UP000092213">
    <property type="component" value="Chromosome"/>
</dbReference>
<evidence type="ECO:0000313" key="10">
    <source>
        <dbReference type="Proteomes" id="UP000092213"/>
    </source>
</evidence>
<dbReference type="RefSeq" id="WP_066356705.1">
    <property type="nucleotide sequence ID" value="NZ_CBCSFJ010000002.1"/>
</dbReference>
<keyword evidence="9" id="KW-1185">Reference proteome</keyword>
<evidence type="ECO:0000256" key="3">
    <source>
        <dbReference type="ARBA" id="ARBA00022692"/>
    </source>
</evidence>
<feature type="transmembrane region" description="Helical" evidence="6">
    <location>
        <begin position="74"/>
        <end position="94"/>
    </location>
</feature>
<dbReference type="PANTHER" id="PTHR30086:SF20">
    <property type="entry name" value="ARGININE EXPORTER PROTEIN ARGO-RELATED"/>
    <property type="match status" value="1"/>
</dbReference>
<dbReference type="GO" id="GO:0015171">
    <property type="term" value="F:amino acid transmembrane transporter activity"/>
    <property type="evidence" value="ECO:0007669"/>
    <property type="project" value="TreeGrafter"/>
</dbReference>
<dbReference type="Pfam" id="PF01810">
    <property type="entry name" value="LysE"/>
    <property type="match status" value="1"/>
</dbReference>
<dbReference type="EMBL" id="CP016171">
    <property type="protein sequence ID" value="ANN74158.1"/>
    <property type="molecule type" value="Genomic_DNA"/>
</dbReference>
<dbReference type="Proteomes" id="UP000091897">
    <property type="component" value="Chromosome"/>
</dbReference>
<name>A0A193FP08_9BORD</name>
<dbReference type="AlphaFoldDB" id="A0A193FP08"/>
<feature type="transmembrane region" description="Helical" evidence="6">
    <location>
        <begin position="189"/>
        <end position="207"/>
    </location>
</feature>
<gene>
    <name evidence="7" type="ORF">BAU06_24300</name>
    <name evidence="8" type="ORF">BAU08_24875</name>
</gene>
<keyword evidence="5 6" id="KW-0472">Membrane</keyword>
<keyword evidence="2" id="KW-1003">Cell membrane</keyword>
<keyword evidence="3 6" id="KW-0812">Transmembrane</keyword>
<evidence type="ECO:0000313" key="9">
    <source>
        <dbReference type="Proteomes" id="UP000091897"/>
    </source>
</evidence>
<sequence length="210" mass="21584">MNAAFALSSVLLPWASGLGTGLGLFAAVGAQSAFILRQGLQRAHVGSVIAVCAAADAVCIVASVLAWRTLSARAAWIVPAMAWAGAVFLAVYALRAARRAWSPGGALAPAGQAMASRGAAMLAALGFTVLNPHFWLDIVLVGSLAQAFDRNAAAYAAGAITASVLWLLVLGGGARLLRPVFRDPRAWRVLDGGIALVMALLACRLLARVL</sequence>
<evidence type="ECO:0000256" key="4">
    <source>
        <dbReference type="ARBA" id="ARBA00022989"/>
    </source>
</evidence>
<dbReference type="OrthoDB" id="5638726at2"/>
<evidence type="ECO:0000313" key="7">
    <source>
        <dbReference type="EMBL" id="ANN69008.1"/>
    </source>
</evidence>
<dbReference type="KEGG" id="bbro:BAU06_24300"/>
<feature type="transmembrane region" description="Helical" evidence="6">
    <location>
        <begin position="48"/>
        <end position="68"/>
    </location>
</feature>
<evidence type="ECO:0000256" key="1">
    <source>
        <dbReference type="ARBA" id="ARBA00004651"/>
    </source>
</evidence>
<reference evidence="9 10" key="1">
    <citation type="submission" date="2016-06" db="EMBL/GenBank/DDBJ databases">
        <title>Complete genome sequences of Bordetella bronchialis and Bordetella flabilis.</title>
        <authorList>
            <person name="LiPuma J.J."/>
            <person name="Spilker T."/>
        </authorList>
    </citation>
    <scope>NUCLEOTIDE SEQUENCE [LARGE SCALE GENOMIC DNA]</scope>
    <source>
        <strain evidence="8 10">AU17976</strain>
        <strain evidence="7 9">AU3182</strain>
    </source>
</reference>
<dbReference type="InterPro" id="IPR001123">
    <property type="entry name" value="LeuE-type"/>
</dbReference>
<evidence type="ECO:0000256" key="5">
    <source>
        <dbReference type="ARBA" id="ARBA00023136"/>
    </source>
</evidence>